<dbReference type="InParanoid" id="A0A2U3MXM8"/>
<dbReference type="OrthoDB" id="7159274at2"/>
<keyword evidence="2" id="KW-1185">Reference proteome</keyword>
<reference evidence="2" key="1">
    <citation type="submission" date="2018-03" db="EMBL/GenBank/DDBJ databases">
        <authorList>
            <person name="Blom J."/>
        </authorList>
    </citation>
    <scope>NUCLEOTIDE SEQUENCE [LARGE SCALE GENOMIC DNA]</scope>
    <source>
        <strain evidence="2">KPC-SM-21</strain>
    </source>
</reference>
<sequence length="107" mass="12321">MKIMHCPLNGPRNISEFTYGGELKEMIDQNTCSDEAWADYVFNTSNIAGVVLEWWMHTPSSYWFIAERHTVTDEILRTFDAKELFAQRVEFSAPEVVAVVTQKESLT</sequence>
<dbReference type="AlphaFoldDB" id="A0A2U3MXM8"/>
<proteinExistence type="predicted"/>
<protein>
    <submittedName>
        <fullName evidence="1">Sarcosine oxidase, delta subunit family</fullName>
    </submittedName>
</protein>
<dbReference type="GO" id="GO:0046653">
    <property type="term" value="P:tetrahydrofolate metabolic process"/>
    <property type="evidence" value="ECO:0007669"/>
    <property type="project" value="InterPro"/>
</dbReference>
<organism evidence="1 2">
    <name type="scientific">Acinetobacter stercoris</name>
    <dbReference type="NCBI Taxonomy" id="2126983"/>
    <lineage>
        <taxon>Bacteria</taxon>
        <taxon>Pseudomonadati</taxon>
        <taxon>Pseudomonadota</taxon>
        <taxon>Gammaproteobacteria</taxon>
        <taxon>Moraxellales</taxon>
        <taxon>Moraxellaceae</taxon>
        <taxon>Acinetobacter</taxon>
    </lineage>
</organism>
<dbReference type="EMBL" id="OOGT01000046">
    <property type="protein sequence ID" value="SPL70188.1"/>
    <property type="molecule type" value="Genomic_DNA"/>
</dbReference>
<dbReference type="GO" id="GO:0008115">
    <property type="term" value="F:sarcosine oxidase activity"/>
    <property type="evidence" value="ECO:0007669"/>
    <property type="project" value="InterPro"/>
</dbReference>
<accession>A0A2U3MXM8</accession>
<gene>
    <name evidence="1" type="ORF">KPC_1366</name>
</gene>
<dbReference type="RefSeq" id="WP_121973686.1">
    <property type="nucleotide sequence ID" value="NZ_OOGT01000046.1"/>
</dbReference>
<dbReference type="Gene3D" id="3.30.2270.10">
    <property type="entry name" value="Folate-binding superfamily"/>
    <property type="match status" value="1"/>
</dbReference>
<dbReference type="Pfam" id="PF04267">
    <property type="entry name" value="SoxD"/>
    <property type="match status" value="1"/>
</dbReference>
<dbReference type="InterPro" id="IPR038561">
    <property type="entry name" value="SoxD_sf"/>
</dbReference>
<dbReference type="InterPro" id="IPR006279">
    <property type="entry name" value="SoxD"/>
</dbReference>
<evidence type="ECO:0000313" key="2">
    <source>
        <dbReference type="Proteomes" id="UP000245974"/>
    </source>
</evidence>
<name>A0A2U3MXM8_9GAMM</name>
<evidence type="ECO:0000313" key="1">
    <source>
        <dbReference type="EMBL" id="SPL70188.1"/>
    </source>
</evidence>
<dbReference type="Proteomes" id="UP000245974">
    <property type="component" value="Unassembled WGS sequence"/>
</dbReference>